<evidence type="ECO:0000256" key="1">
    <source>
        <dbReference type="ARBA" id="ARBA00004752"/>
    </source>
</evidence>
<dbReference type="GO" id="GO:0005576">
    <property type="term" value="C:extracellular region"/>
    <property type="evidence" value="ECO:0007669"/>
    <property type="project" value="TreeGrafter"/>
</dbReference>
<dbReference type="GO" id="GO:0071555">
    <property type="term" value="P:cell wall organization"/>
    <property type="evidence" value="ECO:0007669"/>
    <property type="project" value="UniProtKB-UniRule"/>
</dbReference>
<feature type="active site" description="Nucleophile" evidence="6">
    <location>
        <position position="450"/>
    </location>
</feature>
<dbReference type="InterPro" id="IPR038063">
    <property type="entry name" value="Transpep_catalytic_dom"/>
</dbReference>
<evidence type="ECO:0000256" key="7">
    <source>
        <dbReference type="SAM" id="MobiDB-lite"/>
    </source>
</evidence>
<keyword evidence="5 6" id="KW-0961">Cell wall biogenesis/degradation</keyword>
<name>A0AA37JPU3_9FIRM</name>
<feature type="transmembrane region" description="Helical" evidence="8">
    <location>
        <begin position="20"/>
        <end position="39"/>
    </location>
</feature>
<dbReference type="InterPro" id="IPR005490">
    <property type="entry name" value="LD_TPept_cat_dom"/>
</dbReference>
<dbReference type="GO" id="GO:0071972">
    <property type="term" value="F:peptidoglycan L,D-transpeptidase activity"/>
    <property type="evidence" value="ECO:0007669"/>
    <property type="project" value="TreeGrafter"/>
</dbReference>
<accession>A0AA37JPU3</accession>
<comment type="pathway">
    <text evidence="1 6">Cell wall biogenesis; peptidoglycan biosynthesis.</text>
</comment>
<feature type="active site" description="Proton donor/acceptor" evidence="6">
    <location>
        <position position="429"/>
    </location>
</feature>
<evidence type="ECO:0000259" key="9">
    <source>
        <dbReference type="PROSITE" id="PS52029"/>
    </source>
</evidence>
<keyword evidence="3 6" id="KW-0133">Cell shape</keyword>
<gene>
    <name evidence="10" type="ORF">CE91St55_68380</name>
</gene>
<dbReference type="Pfam" id="PF03734">
    <property type="entry name" value="YkuD"/>
    <property type="match status" value="1"/>
</dbReference>
<dbReference type="Gene3D" id="3.10.20.800">
    <property type="match status" value="1"/>
</dbReference>
<feature type="compositionally biased region" description="Low complexity" evidence="7">
    <location>
        <begin position="494"/>
        <end position="524"/>
    </location>
</feature>
<evidence type="ECO:0000256" key="3">
    <source>
        <dbReference type="ARBA" id="ARBA00022960"/>
    </source>
</evidence>
<feature type="domain" description="L,D-TPase catalytic" evidence="9">
    <location>
        <begin position="355"/>
        <end position="474"/>
    </location>
</feature>
<evidence type="ECO:0000313" key="10">
    <source>
        <dbReference type="EMBL" id="GKH04857.1"/>
    </source>
</evidence>
<protein>
    <submittedName>
        <fullName evidence="10">Peptidoglycan-binding protein</fullName>
    </submittedName>
</protein>
<dbReference type="PANTHER" id="PTHR30582:SF33">
    <property type="entry name" value="EXPORTED PROTEIN"/>
    <property type="match status" value="1"/>
</dbReference>
<keyword evidence="8" id="KW-0812">Transmembrane</keyword>
<dbReference type="InterPro" id="IPR050979">
    <property type="entry name" value="LD-transpeptidase"/>
</dbReference>
<evidence type="ECO:0000256" key="6">
    <source>
        <dbReference type="PROSITE-ProRule" id="PRU01373"/>
    </source>
</evidence>
<evidence type="ECO:0000256" key="8">
    <source>
        <dbReference type="SAM" id="Phobius"/>
    </source>
</evidence>
<organism evidence="10 11">
    <name type="scientific">Hungatella hathewayi</name>
    <dbReference type="NCBI Taxonomy" id="154046"/>
    <lineage>
        <taxon>Bacteria</taxon>
        <taxon>Bacillati</taxon>
        <taxon>Bacillota</taxon>
        <taxon>Clostridia</taxon>
        <taxon>Lachnospirales</taxon>
        <taxon>Lachnospiraceae</taxon>
        <taxon>Hungatella</taxon>
    </lineage>
</organism>
<feature type="compositionally biased region" description="Low complexity" evidence="7">
    <location>
        <begin position="533"/>
        <end position="551"/>
    </location>
</feature>
<evidence type="ECO:0000256" key="5">
    <source>
        <dbReference type="ARBA" id="ARBA00023316"/>
    </source>
</evidence>
<dbReference type="InterPro" id="IPR022029">
    <property type="entry name" value="YoaR-like_PG-bd"/>
</dbReference>
<dbReference type="SUPFAM" id="SSF141523">
    <property type="entry name" value="L,D-transpeptidase catalytic domain-like"/>
    <property type="match status" value="1"/>
</dbReference>
<evidence type="ECO:0000313" key="11">
    <source>
        <dbReference type="Proteomes" id="UP001055091"/>
    </source>
</evidence>
<keyword evidence="4 6" id="KW-0573">Peptidoglycan synthesis</keyword>
<dbReference type="InterPro" id="IPR038054">
    <property type="entry name" value="LD_TPept-like_central_sf"/>
</dbReference>
<dbReference type="GO" id="GO:0016740">
    <property type="term" value="F:transferase activity"/>
    <property type="evidence" value="ECO:0007669"/>
    <property type="project" value="UniProtKB-KW"/>
</dbReference>
<evidence type="ECO:0000256" key="4">
    <source>
        <dbReference type="ARBA" id="ARBA00022984"/>
    </source>
</evidence>
<proteinExistence type="predicted"/>
<feature type="region of interest" description="Disordered" evidence="7">
    <location>
        <begin position="481"/>
        <end position="574"/>
    </location>
</feature>
<dbReference type="AlphaFoldDB" id="A0AA37JPU3"/>
<dbReference type="PROSITE" id="PS52029">
    <property type="entry name" value="LD_TPASE"/>
    <property type="match status" value="1"/>
</dbReference>
<dbReference type="Gene3D" id="2.40.440.10">
    <property type="entry name" value="L,D-transpeptidase catalytic domain-like"/>
    <property type="match status" value="1"/>
</dbReference>
<dbReference type="SUPFAM" id="SSF143985">
    <property type="entry name" value="L,D-transpeptidase pre-catalytic domain-like"/>
    <property type="match status" value="1"/>
</dbReference>
<keyword evidence="8" id="KW-1133">Transmembrane helix</keyword>
<dbReference type="Pfam" id="PF12229">
    <property type="entry name" value="PG_binding_4"/>
    <property type="match status" value="1"/>
</dbReference>
<sequence>MEREKLRSRKKKSLGIKGWAAVLGGIAVAGAAAVTVMYIQTGKQYRTVFFPNTTINGVDASKKTVDEVKQLIASGIDGYTLTIKERGGAEEVISGDDIGLESVFDGSLEKLLEEQEPNDWFSHRKTPQSFEIDTMIQFNEEKLGEVIGALKCFDEAQVVKPQDAAMSEYVSGQGYSVIPAVEGNELDKEKVAAGAQEAVSGLQRELSLEELDAYVKPGIASDDAELLARVQVLNRFVNVRVTYTFGDSREVLSGDTIKDWGGIGDDGNAYVSSSAVTEYVKSLASKYDTYNKAKTLNTSYGKTVRITGGSYGWRIDQAAEADELAAIIRSGESQTREPVYKQKAVSHGANDYGSTYVEINLTAQHLFYYKDGSLVVESDFVSGNEAKGWATPAGVYPLTYKQKDAVLKGEDYKTPVDYWMPFNGGIGLHDATWRSSFGGTLYKNGGSHGCVNLPHSVAQKIFENISAGTPVLCYHLEGTESKTTSTPAGKPIQPTTAAPETTAAAPTTASTTASPESTAPSEAPVPKPTESQTAAPTKAPETEASTAASSESGEKGPGIPTGSSGNKEIGPGVS</sequence>
<dbReference type="Proteomes" id="UP001055091">
    <property type="component" value="Unassembled WGS sequence"/>
</dbReference>
<dbReference type="RefSeq" id="WP_118040433.1">
    <property type="nucleotide sequence ID" value="NZ_BQNJ01000004.1"/>
</dbReference>
<dbReference type="GO" id="GO:0018104">
    <property type="term" value="P:peptidoglycan-protein cross-linking"/>
    <property type="evidence" value="ECO:0007669"/>
    <property type="project" value="TreeGrafter"/>
</dbReference>
<dbReference type="EMBL" id="BQNJ01000004">
    <property type="protein sequence ID" value="GKH04857.1"/>
    <property type="molecule type" value="Genomic_DNA"/>
</dbReference>
<keyword evidence="8" id="KW-0472">Membrane</keyword>
<dbReference type="CDD" id="cd16913">
    <property type="entry name" value="YkuD_like"/>
    <property type="match status" value="1"/>
</dbReference>
<evidence type="ECO:0000256" key="2">
    <source>
        <dbReference type="ARBA" id="ARBA00022679"/>
    </source>
</evidence>
<reference evidence="10" key="1">
    <citation type="submission" date="2022-01" db="EMBL/GenBank/DDBJ databases">
        <title>Novel bile acid biosynthetic pathways are enriched in the microbiome of centenarians.</title>
        <authorList>
            <person name="Sato Y."/>
            <person name="Atarashi K."/>
            <person name="Plichta R.D."/>
            <person name="Arai Y."/>
            <person name="Sasajima S."/>
            <person name="Kearney M.S."/>
            <person name="Suda W."/>
            <person name="Takeshita K."/>
            <person name="Sasaki T."/>
            <person name="Okamoto S."/>
            <person name="Skelly N.A."/>
            <person name="Okamura Y."/>
            <person name="Vlamakis H."/>
            <person name="Li Y."/>
            <person name="Tanoue T."/>
            <person name="Takei H."/>
            <person name="Nittono H."/>
            <person name="Narushima S."/>
            <person name="Irie J."/>
            <person name="Itoh H."/>
            <person name="Moriya K."/>
            <person name="Sugiura Y."/>
            <person name="Suematsu M."/>
            <person name="Moritoki N."/>
            <person name="Shibata S."/>
            <person name="Littman R.D."/>
            <person name="Fischbach A.M."/>
            <person name="Uwamino Y."/>
            <person name="Inoue T."/>
            <person name="Honda A."/>
            <person name="Hattori M."/>
            <person name="Murai T."/>
            <person name="Xavier J.R."/>
            <person name="Hirose N."/>
            <person name="Honda K."/>
        </authorList>
    </citation>
    <scope>NUCLEOTIDE SEQUENCE</scope>
    <source>
        <strain evidence="10">CE91-St55</strain>
    </source>
</reference>
<comment type="caution">
    <text evidence="10">The sequence shown here is derived from an EMBL/GenBank/DDBJ whole genome shotgun (WGS) entry which is preliminary data.</text>
</comment>
<dbReference type="PANTHER" id="PTHR30582">
    <property type="entry name" value="L,D-TRANSPEPTIDASE"/>
    <property type="match status" value="1"/>
</dbReference>
<dbReference type="GO" id="GO:0008360">
    <property type="term" value="P:regulation of cell shape"/>
    <property type="evidence" value="ECO:0007669"/>
    <property type="project" value="UniProtKB-UniRule"/>
</dbReference>
<keyword evidence="2" id="KW-0808">Transferase</keyword>